<comment type="caution">
    <text evidence="1">The sequence shown here is derived from an EMBL/GenBank/DDBJ whole genome shotgun (WGS) entry which is preliminary data.</text>
</comment>
<organism evidence="1 2">
    <name type="scientific">Candidatus Neptunichlamydia vexilliferae</name>
    <dbReference type="NCBI Taxonomy" id="1651774"/>
    <lineage>
        <taxon>Bacteria</taxon>
        <taxon>Pseudomonadati</taxon>
        <taxon>Chlamydiota</taxon>
        <taxon>Chlamydiia</taxon>
        <taxon>Parachlamydiales</taxon>
        <taxon>Simkaniaceae</taxon>
        <taxon>Candidatus Neptunichlamydia</taxon>
    </lineage>
</organism>
<evidence type="ECO:0000313" key="1">
    <source>
        <dbReference type="EMBL" id="MBF5059834.1"/>
    </source>
</evidence>
<reference evidence="1 2" key="1">
    <citation type="submission" date="2020-01" db="EMBL/GenBank/DDBJ databases">
        <title>Draft genome sequence of Cand. Neptunochlamydia vexilliferae K9.</title>
        <authorList>
            <person name="Schulz F."/>
            <person name="Koestlbacher S."/>
            <person name="Wascher F."/>
            <person name="Pizzetti I."/>
            <person name="Horn M."/>
        </authorList>
    </citation>
    <scope>NUCLEOTIDE SEQUENCE [LARGE SCALE GENOMIC DNA]</scope>
    <source>
        <strain evidence="1 2">K9</strain>
    </source>
</reference>
<proteinExistence type="predicted"/>
<evidence type="ECO:0008006" key="3">
    <source>
        <dbReference type="Google" id="ProtNLM"/>
    </source>
</evidence>
<gene>
    <name evidence="1" type="ORF">NEPTK9_001353</name>
</gene>
<dbReference type="InterPro" id="IPR008878">
    <property type="entry name" value="Transposase_IS66_Orf2"/>
</dbReference>
<protein>
    <recommendedName>
        <fullName evidence="3">Transposase</fullName>
    </recommendedName>
</protein>
<accession>A0ABS0B0C7</accession>
<dbReference type="Pfam" id="PF05717">
    <property type="entry name" value="TnpB_IS66"/>
    <property type="match status" value="1"/>
</dbReference>
<dbReference type="RefSeq" id="WP_194848143.1">
    <property type="nucleotide sequence ID" value="NZ_JAAEJV010000043.1"/>
</dbReference>
<dbReference type="Proteomes" id="UP001194714">
    <property type="component" value="Unassembled WGS sequence"/>
</dbReference>
<keyword evidence="2" id="KW-1185">Reference proteome</keyword>
<dbReference type="EMBL" id="JAAEJV010000043">
    <property type="protein sequence ID" value="MBF5059834.1"/>
    <property type="molecule type" value="Genomic_DNA"/>
</dbReference>
<name>A0ABS0B0C7_9BACT</name>
<sequence length="71" mass="8438">MSLSGNPNCRSTLKLLFYDGQGFWLCIKRLSQGRYKWWPSRDELDVKELQTLLWNGNPQSANFEKDWKKIT</sequence>
<evidence type="ECO:0000313" key="2">
    <source>
        <dbReference type="Proteomes" id="UP001194714"/>
    </source>
</evidence>